<proteinExistence type="predicted"/>
<dbReference type="InterPro" id="IPR007460">
    <property type="entry name" value="BrnT_toxin"/>
</dbReference>
<sequence length="93" mass="10956">MEIKGIIWIPEIVDKLEYKHHITQDEVEQVFNNKPQCRFLEQGKISGEHVYSAYGNTNQGRYVTVIFIRKSGNRALIISARDMDRKERKQYGK</sequence>
<dbReference type="Proteomes" id="UP000179266">
    <property type="component" value="Unassembled WGS sequence"/>
</dbReference>
<accession>A0A1F7RL03</accession>
<organism evidence="1 2">
    <name type="scientific">Candidatus Schekmanbacteria bacterium RBG_13_48_7</name>
    <dbReference type="NCBI Taxonomy" id="1817878"/>
    <lineage>
        <taxon>Bacteria</taxon>
        <taxon>Candidatus Schekmaniibacteriota</taxon>
    </lineage>
</organism>
<evidence type="ECO:0000313" key="2">
    <source>
        <dbReference type="Proteomes" id="UP000179266"/>
    </source>
</evidence>
<dbReference type="Gene3D" id="3.10.450.530">
    <property type="entry name" value="Ribonuclease toxin, BrnT, of type II toxin-antitoxin system"/>
    <property type="match status" value="1"/>
</dbReference>
<evidence type="ECO:0008006" key="3">
    <source>
        <dbReference type="Google" id="ProtNLM"/>
    </source>
</evidence>
<name>A0A1F7RL03_9BACT</name>
<comment type="caution">
    <text evidence="1">The sequence shown here is derived from an EMBL/GenBank/DDBJ whole genome shotgun (WGS) entry which is preliminary data.</text>
</comment>
<dbReference type="AlphaFoldDB" id="A0A1F7RL03"/>
<evidence type="ECO:0000313" key="1">
    <source>
        <dbReference type="EMBL" id="OGL42246.1"/>
    </source>
</evidence>
<dbReference type="Pfam" id="PF04365">
    <property type="entry name" value="BrnT_toxin"/>
    <property type="match status" value="1"/>
</dbReference>
<reference evidence="1 2" key="1">
    <citation type="journal article" date="2016" name="Nat. Commun.">
        <title>Thousands of microbial genomes shed light on interconnected biogeochemical processes in an aquifer system.</title>
        <authorList>
            <person name="Anantharaman K."/>
            <person name="Brown C.T."/>
            <person name="Hug L.A."/>
            <person name="Sharon I."/>
            <person name="Castelle C.J."/>
            <person name="Probst A.J."/>
            <person name="Thomas B.C."/>
            <person name="Singh A."/>
            <person name="Wilkins M.J."/>
            <person name="Karaoz U."/>
            <person name="Brodie E.L."/>
            <person name="Williams K.H."/>
            <person name="Hubbard S.S."/>
            <person name="Banfield J.F."/>
        </authorList>
    </citation>
    <scope>NUCLEOTIDE SEQUENCE [LARGE SCALE GENOMIC DNA]</scope>
</reference>
<protein>
    <recommendedName>
        <fullName evidence="3">BrnT family toxin</fullName>
    </recommendedName>
</protein>
<gene>
    <name evidence="1" type="ORF">A2161_06805</name>
</gene>
<dbReference type="InterPro" id="IPR038573">
    <property type="entry name" value="BrnT_sf"/>
</dbReference>
<dbReference type="EMBL" id="MGDD01000331">
    <property type="protein sequence ID" value="OGL42246.1"/>
    <property type="molecule type" value="Genomic_DNA"/>
</dbReference>